<protein>
    <recommendedName>
        <fullName evidence="4">AF4/FMR2 family, member 1</fullName>
    </recommendedName>
</protein>
<feature type="region of interest" description="Disordered" evidence="1">
    <location>
        <begin position="77"/>
        <end position="103"/>
    </location>
</feature>
<dbReference type="Gene3D" id="6.10.250.2670">
    <property type="match status" value="1"/>
</dbReference>
<organism evidence="2 3">
    <name type="scientific">Mola mola</name>
    <name type="common">Ocean sunfish</name>
    <name type="synonym">Tetraodon mola</name>
    <dbReference type="NCBI Taxonomy" id="94237"/>
    <lineage>
        <taxon>Eukaryota</taxon>
        <taxon>Metazoa</taxon>
        <taxon>Chordata</taxon>
        <taxon>Craniata</taxon>
        <taxon>Vertebrata</taxon>
        <taxon>Euteleostomi</taxon>
        <taxon>Actinopterygii</taxon>
        <taxon>Neopterygii</taxon>
        <taxon>Teleostei</taxon>
        <taxon>Neoteleostei</taxon>
        <taxon>Acanthomorphata</taxon>
        <taxon>Eupercaria</taxon>
        <taxon>Tetraodontiformes</taxon>
        <taxon>Molidae</taxon>
        <taxon>Mola</taxon>
    </lineage>
</organism>
<feature type="compositionally biased region" description="Low complexity" evidence="1">
    <location>
        <begin position="119"/>
        <end position="146"/>
    </location>
</feature>
<feature type="compositionally biased region" description="Basic and acidic residues" evidence="1">
    <location>
        <begin position="22"/>
        <end position="32"/>
    </location>
</feature>
<feature type="compositionally biased region" description="Basic and acidic residues" evidence="1">
    <location>
        <begin position="183"/>
        <end position="198"/>
    </location>
</feature>
<accession>A0A3Q3VM60</accession>
<dbReference type="STRING" id="94237.ENSMMOP00000002606"/>
<dbReference type="Ensembl" id="ENSMMOT00000002648.1">
    <property type="protein sequence ID" value="ENSMMOP00000002606.1"/>
    <property type="gene ID" value="ENSMMOG00000002118.1"/>
</dbReference>
<evidence type="ECO:0000256" key="1">
    <source>
        <dbReference type="SAM" id="MobiDB-lite"/>
    </source>
</evidence>
<feature type="region of interest" description="Disordered" evidence="1">
    <location>
        <begin position="22"/>
        <end position="48"/>
    </location>
</feature>
<dbReference type="GO" id="GO:0010468">
    <property type="term" value="P:regulation of gene expression"/>
    <property type="evidence" value="ECO:0007669"/>
    <property type="project" value="InterPro"/>
</dbReference>
<dbReference type="OMA" id="DEACACH"/>
<name>A0A3Q3VM60_MOLML</name>
<evidence type="ECO:0000313" key="3">
    <source>
        <dbReference type="Proteomes" id="UP000261620"/>
    </source>
</evidence>
<dbReference type="PANTHER" id="PTHR10528">
    <property type="entry name" value="AF4/FMR2 FAMILY MEMBER"/>
    <property type="match status" value="1"/>
</dbReference>
<dbReference type="Pfam" id="PF05110">
    <property type="entry name" value="AF-4"/>
    <property type="match status" value="1"/>
</dbReference>
<dbReference type="Proteomes" id="UP000261620">
    <property type="component" value="Unplaced"/>
</dbReference>
<feature type="region of interest" description="Disordered" evidence="1">
    <location>
        <begin position="333"/>
        <end position="352"/>
    </location>
</feature>
<reference evidence="2" key="2">
    <citation type="submission" date="2025-09" db="UniProtKB">
        <authorList>
            <consortium name="Ensembl"/>
        </authorList>
    </citation>
    <scope>IDENTIFICATION</scope>
</reference>
<reference evidence="2" key="1">
    <citation type="submission" date="2025-08" db="UniProtKB">
        <authorList>
            <consortium name="Ensembl"/>
        </authorList>
    </citation>
    <scope>IDENTIFICATION</scope>
</reference>
<feature type="compositionally biased region" description="Polar residues" evidence="1">
    <location>
        <begin position="80"/>
        <end position="99"/>
    </location>
</feature>
<dbReference type="GO" id="GO:0032783">
    <property type="term" value="C:super elongation complex"/>
    <property type="evidence" value="ECO:0007669"/>
    <property type="project" value="TreeGrafter"/>
</dbReference>
<sequence length="352" mass="39422">MNYSVHNEERNLLRLRAWEQRNQETSQDKELNPENVPLFGEPYKTNKGDELSNRIQRMLGRYEDVNNPYPIAMEPLPIPTNVTFSQSEQGQPNTSNQTKPPFHNQVHFASSQCQKALFSSSYSSQPTRTSSASSSPSHHGNSSTFSNASLNHSQHTHSAHQQKKSDAHSNLRERNTISQEGCLSRDQENTNTDTKDTFDPLQGSMDHPSESAITVDVSMFNLNESPKDASLLQANKGNALPSQTFPSVLSKQLSVVMTQKPTAYVRPMDGQDQVVSESPELKPSPEPYVPLPELIDKSDLGKEKILPQFLEVSCVEDILREMTFSWPPILTAIHTPNKSEPSKSPFPPKVRI</sequence>
<proteinExistence type="predicted"/>
<dbReference type="AlphaFoldDB" id="A0A3Q3VM60"/>
<keyword evidence="3" id="KW-1185">Reference proteome</keyword>
<evidence type="ECO:0008006" key="4">
    <source>
        <dbReference type="Google" id="ProtNLM"/>
    </source>
</evidence>
<dbReference type="PANTHER" id="PTHR10528:SF17">
    <property type="entry name" value="AF4_FMR2 FAMILY MEMBER LILLI"/>
    <property type="match status" value="1"/>
</dbReference>
<feature type="region of interest" description="Disordered" evidence="1">
    <location>
        <begin position="119"/>
        <end position="208"/>
    </location>
</feature>
<feature type="compositionally biased region" description="Basic and acidic residues" evidence="1">
    <location>
        <begin position="163"/>
        <end position="175"/>
    </location>
</feature>
<dbReference type="InterPro" id="IPR007797">
    <property type="entry name" value="AF4/FMR2"/>
</dbReference>
<evidence type="ECO:0000313" key="2">
    <source>
        <dbReference type="Ensembl" id="ENSMMOP00000002606.1"/>
    </source>
</evidence>